<keyword evidence="8" id="KW-0408">Iron</keyword>
<evidence type="ECO:0000256" key="9">
    <source>
        <dbReference type="ARBA" id="ARBA00023014"/>
    </source>
</evidence>
<evidence type="ECO:0000313" key="14">
    <source>
        <dbReference type="EMBL" id="MBU8868877.1"/>
    </source>
</evidence>
<name>A0ABS6ID78_9MICC</name>
<comment type="cofactor">
    <cofactor evidence="1">
        <name>[4Fe-4S] cluster</name>
        <dbReference type="ChEBI" id="CHEBI:49883"/>
    </cofactor>
</comment>
<dbReference type="InterPro" id="IPR029009">
    <property type="entry name" value="ASB_dom_sf"/>
</dbReference>
<dbReference type="PANTHER" id="PTHR30182">
    <property type="entry name" value="L-SERINE DEHYDRATASE"/>
    <property type="match status" value="1"/>
</dbReference>
<evidence type="ECO:0000313" key="15">
    <source>
        <dbReference type="EMBL" id="MBU8869049.1"/>
    </source>
</evidence>
<dbReference type="Proteomes" id="UP000824166">
    <property type="component" value="Unassembled WGS sequence"/>
</dbReference>
<evidence type="ECO:0000256" key="3">
    <source>
        <dbReference type="ARBA" id="ARBA00008636"/>
    </source>
</evidence>
<dbReference type="InterPro" id="IPR051318">
    <property type="entry name" value="Fe-S_L-Ser"/>
</dbReference>
<keyword evidence="7" id="KW-0479">Metal-binding</keyword>
<evidence type="ECO:0000256" key="6">
    <source>
        <dbReference type="ARBA" id="ARBA00022485"/>
    </source>
</evidence>
<comment type="similarity">
    <text evidence="3">Belongs to the iron-sulfur dependent L-serine dehydratase family.</text>
</comment>
<protein>
    <recommendedName>
        <fullName evidence="4">L-serine ammonia-lyase</fullName>
        <ecNumber evidence="4">4.3.1.17</ecNumber>
    </recommendedName>
    <alternativeName>
        <fullName evidence="11">L-serine deaminase</fullName>
    </alternativeName>
</protein>
<dbReference type="RefSeq" id="WP_305799042.1">
    <property type="nucleotide sequence ID" value="NZ_JAHOPC010000019.1"/>
</dbReference>
<evidence type="ECO:0000259" key="13">
    <source>
        <dbReference type="Pfam" id="PF03315"/>
    </source>
</evidence>
<keyword evidence="10" id="KW-0456">Lyase</keyword>
<organism evidence="15 16">
    <name type="scientific">Paenarthrobacter aromaticivorans</name>
    <dbReference type="NCBI Taxonomy" id="2849150"/>
    <lineage>
        <taxon>Bacteria</taxon>
        <taxon>Bacillati</taxon>
        <taxon>Actinomycetota</taxon>
        <taxon>Actinomycetes</taxon>
        <taxon>Micrococcales</taxon>
        <taxon>Micrococcaceae</taxon>
        <taxon>Paenarthrobacter</taxon>
    </lineage>
</organism>
<gene>
    <name evidence="14" type="ORF">KSW38_21515</name>
    <name evidence="15" type="ORF">KSW38_22395</name>
</gene>
<evidence type="ECO:0000313" key="16">
    <source>
        <dbReference type="Proteomes" id="UP000824166"/>
    </source>
</evidence>
<keyword evidence="6" id="KW-0004">4Fe-4S</keyword>
<dbReference type="SUPFAM" id="SSF143548">
    <property type="entry name" value="Serine metabolism enzymes domain"/>
    <property type="match status" value="1"/>
</dbReference>
<feature type="non-terminal residue" evidence="15">
    <location>
        <position position="71"/>
    </location>
</feature>
<evidence type="ECO:0000256" key="7">
    <source>
        <dbReference type="ARBA" id="ARBA00022723"/>
    </source>
</evidence>
<evidence type="ECO:0000256" key="5">
    <source>
        <dbReference type="ARBA" id="ARBA00022432"/>
    </source>
</evidence>
<sequence>MAVGVFDLFSVGIGPSSSHTVGPMRAAAVFAAELRESGVLGSVAGLRVDLYGSLAATGRGHGTFTAVLLGL</sequence>
<evidence type="ECO:0000256" key="12">
    <source>
        <dbReference type="ARBA" id="ARBA00049406"/>
    </source>
</evidence>
<dbReference type="EC" id="4.3.1.17" evidence="4"/>
<comment type="caution">
    <text evidence="15">The sequence shown here is derived from an EMBL/GenBank/DDBJ whole genome shotgun (WGS) entry which is preliminary data.</text>
</comment>
<dbReference type="EMBL" id="JAHOPC010000019">
    <property type="protein sequence ID" value="MBU8868877.1"/>
    <property type="molecule type" value="Genomic_DNA"/>
</dbReference>
<dbReference type="InterPro" id="IPR005131">
    <property type="entry name" value="Ser_deHydtase_bsu"/>
</dbReference>
<feature type="domain" description="Serine dehydratase beta chain" evidence="13">
    <location>
        <begin position="5"/>
        <end position="71"/>
    </location>
</feature>
<evidence type="ECO:0000256" key="10">
    <source>
        <dbReference type="ARBA" id="ARBA00023239"/>
    </source>
</evidence>
<dbReference type="Gene3D" id="3.30.1330.90">
    <property type="entry name" value="D-3-phosphoglycerate dehydrogenase, domain 3"/>
    <property type="match status" value="1"/>
</dbReference>
<dbReference type="PANTHER" id="PTHR30182:SF1">
    <property type="entry name" value="L-SERINE DEHYDRATASE 1"/>
    <property type="match status" value="1"/>
</dbReference>
<keyword evidence="5" id="KW-0312">Gluconeogenesis</keyword>
<evidence type="ECO:0000256" key="11">
    <source>
        <dbReference type="ARBA" id="ARBA00041766"/>
    </source>
</evidence>
<reference evidence="15 16" key="1">
    <citation type="submission" date="2021-06" db="EMBL/GenBank/DDBJ databases">
        <authorList>
            <person name="Jeong J.W."/>
        </authorList>
    </citation>
    <scope>NUCLEOTIDE SEQUENCE [LARGE SCALE GENOMIC DNA]</scope>
    <source>
        <strain evidence="15 16">MMS21-TAE1-1</strain>
    </source>
</reference>
<evidence type="ECO:0000256" key="1">
    <source>
        <dbReference type="ARBA" id="ARBA00001966"/>
    </source>
</evidence>
<comment type="pathway">
    <text evidence="2">Carbohydrate biosynthesis; gluconeogenesis.</text>
</comment>
<accession>A0ABS6ID78</accession>
<keyword evidence="9" id="KW-0411">Iron-sulfur</keyword>
<dbReference type="Pfam" id="PF03315">
    <property type="entry name" value="SDH_beta"/>
    <property type="match status" value="1"/>
</dbReference>
<keyword evidence="16" id="KW-1185">Reference proteome</keyword>
<evidence type="ECO:0000256" key="2">
    <source>
        <dbReference type="ARBA" id="ARBA00004742"/>
    </source>
</evidence>
<dbReference type="EMBL" id="JAHOPC010000022">
    <property type="protein sequence ID" value="MBU8869049.1"/>
    <property type="molecule type" value="Genomic_DNA"/>
</dbReference>
<proteinExistence type="inferred from homology"/>
<comment type="catalytic activity">
    <reaction evidence="12">
        <text>L-serine = pyruvate + NH4(+)</text>
        <dbReference type="Rhea" id="RHEA:19169"/>
        <dbReference type="ChEBI" id="CHEBI:15361"/>
        <dbReference type="ChEBI" id="CHEBI:28938"/>
        <dbReference type="ChEBI" id="CHEBI:33384"/>
        <dbReference type="EC" id="4.3.1.17"/>
    </reaction>
</comment>
<evidence type="ECO:0000256" key="4">
    <source>
        <dbReference type="ARBA" id="ARBA00012093"/>
    </source>
</evidence>
<evidence type="ECO:0000256" key="8">
    <source>
        <dbReference type="ARBA" id="ARBA00023004"/>
    </source>
</evidence>